<dbReference type="InterPro" id="IPR015422">
    <property type="entry name" value="PyrdxlP-dep_Trfase_small"/>
</dbReference>
<keyword evidence="5" id="KW-1133">Transmembrane helix</keyword>
<evidence type="ECO:0000256" key="3">
    <source>
        <dbReference type="ARBA" id="ARBA00022679"/>
    </source>
</evidence>
<keyword evidence="4" id="KW-0663">Pyridoxal phosphate</keyword>
<reference evidence="8" key="1">
    <citation type="submission" date="2019-06" db="EMBL/GenBank/DDBJ databases">
        <title>Draft genome sequence of the griseofulvin-producing fungus Xylaria cubensis strain G536.</title>
        <authorList>
            <person name="Mead M.E."/>
            <person name="Raja H.A."/>
            <person name="Steenwyk J.L."/>
            <person name="Knowles S.L."/>
            <person name="Oberlies N.H."/>
            <person name="Rokas A."/>
        </authorList>
    </citation>
    <scope>NUCLEOTIDE SEQUENCE [LARGE SCALE GENOMIC DNA]</scope>
    <source>
        <strain evidence="8">G536</strain>
    </source>
</reference>
<keyword evidence="5" id="KW-0472">Membrane</keyword>
<dbReference type="PANTHER" id="PTHR13693">
    <property type="entry name" value="CLASS II AMINOTRANSFERASE/8-AMINO-7-OXONONANOATE SYNTHASE"/>
    <property type="match status" value="1"/>
</dbReference>
<evidence type="ECO:0000256" key="1">
    <source>
        <dbReference type="ARBA" id="ARBA00001933"/>
    </source>
</evidence>
<keyword evidence="5" id="KW-0812">Transmembrane</keyword>
<keyword evidence="8" id="KW-1185">Reference proteome</keyword>
<proteinExistence type="inferred from homology"/>
<gene>
    <name evidence="7" type="ORF">FHL15_007609</name>
</gene>
<evidence type="ECO:0000256" key="5">
    <source>
        <dbReference type="SAM" id="Phobius"/>
    </source>
</evidence>
<dbReference type="PROSITE" id="PS50096">
    <property type="entry name" value="IQ"/>
    <property type="match status" value="1"/>
</dbReference>
<dbReference type="Proteomes" id="UP000319160">
    <property type="component" value="Unassembled WGS sequence"/>
</dbReference>
<keyword evidence="3" id="KW-0808">Transferase</keyword>
<dbReference type="Pfam" id="PF00155">
    <property type="entry name" value="Aminotran_1_2"/>
    <property type="match status" value="1"/>
</dbReference>
<dbReference type="InterPro" id="IPR050087">
    <property type="entry name" value="AON_synthase_class-II"/>
</dbReference>
<feature type="transmembrane region" description="Helical" evidence="5">
    <location>
        <begin position="298"/>
        <end position="322"/>
    </location>
</feature>
<protein>
    <recommendedName>
        <fullName evidence="6">Aminotransferase class I/classII large domain-containing protein</fullName>
    </recommendedName>
</protein>
<dbReference type="InterPro" id="IPR004839">
    <property type="entry name" value="Aminotransferase_I/II_large"/>
</dbReference>
<dbReference type="GO" id="GO:0016740">
    <property type="term" value="F:transferase activity"/>
    <property type="evidence" value="ECO:0007669"/>
    <property type="project" value="UniProtKB-KW"/>
</dbReference>
<dbReference type="InterPro" id="IPR015421">
    <property type="entry name" value="PyrdxlP-dep_Trfase_major"/>
</dbReference>
<dbReference type="AlphaFoldDB" id="A0A553HUJ1"/>
<dbReference type="EMBL" id="VFLP01000044">
    <property type="protein sequence ID" value="TRX91604.1"/>
    <property type="molecule type" value="Genomic_DNA"/>
</dbReference>
<accession>A0A553HUJ1</accession>
<evidence type="ECO:0000313" key="8">
    <source>
        <dbReference type="Proteomes" id="UP000319160"/>
    </source>
</evidence>
<evidence type="ECO:0000259" key="6">
    <source>
        <dbReference type="Pfam" id="PF00155"/>
    </source>
</evidence>
<comment type="caution">
    <text evidence="7">The sequence shown here is derived from an EMBL/GenBank/DDBJ whole genome shotgun (WGS) entry which is preliminary data.</text>
</comment>
<dbReference type="Gene3D" id="3.90.1150.10">
    <property type="entry name" value="Aspartate Aminotransferase, domain 1"/>
    <property type="match status" value="1"/>
</dbReference>
<evidence type="ECO:0000313" key="7">
    <source>
        <dbReference type="EMBL" id="TRX91604.1"/>
    </source>
</evidence>
<evidence type="ECO:0000256" key="2">
    <source>
        <dbReference type="ARBA" id="ARBA00010008"/>
    </source>
</evidence>
<organism evidence="7 8">
    <name type="scientific">Xylaria flabelliformis</name>
    <dbReference type="NCBI Taxonomy" id="2512241"/>
    <lineage>
        <taxon>Eukaryota</taxon>
        <taxon>Fungi</taxon>
        <taxon>Dikarya</taxon>
        <taxon>Ascomycota</taxon>
        <taxon>Pezizomycotina</taxon>
        <taxon>Sordariomycetes</taxon>
        <taxon>Xylariomycetidae</taxon>
        <taxon>Xylariales</taxon>
        <taxon>Xylariaceae</taxon>
        <taxon>Xylaria</taxon>
    </lineage>
</organism>
<feature type="transmembrane region" description="Helical" evidence="5">
    <location>
        <begin position="273"/>
        <end position="292"/>
    </location>
</feature>
<dbReference type="STRING" id="2512241.A0A553HUJ1"/>
<name>A0A553HUJ1_9PEZI</name>
<dbReference type="Gene3D" id="3.40.640.10">
    <property type="entry name" value="Type I PLP-dependent aspartate aminotransferase-like (Major domain)"/>
    <property type="match status" value="1"/>
</dbReference>
<dbReference type="InterPro" id="IPR015424">
    <property type="entry name" value="PyrdxlP-dep_Trfase"/>
</dbReference>
<evidence type="ECO:0000256" key="4">
    <source>
        <dbReference type="ARBA" id="ARBA00022898"/>
    </source>
</evidence>
<dbReference type="OrthoDB" id="2382073at2759"/>
<feature type="domain" description="Aminotransferase class I/classII large" evidence="6">
    <location>
        <begin position="36"/>
        <end position="455"/>
    </location>
</feature>
<comment type="cofactor">
    <cofactor evidence="1">
        <name>pyridoxal 5'-phosphate</name>
        <dbReference type="ChEBI" id="CHEBI:597326"/>
    </cofactor>
</comment>
<dbReference type="GO" id="GO:0009102">
    <property type="term" value="P:biotin biosynthetic process"/>
    <property type="evidence" value="ECO:0007669"/>
    <property type="project" value="TreeGrafter"/>
</dbReference>
<dbReference type="GO" id="GO:0030170">
    <property type="term" value="F:pyridoxal phosphate binding"/>
    <property type="evidence" value="ECO:0007669"/>
    <property type="project" value="InterPro"/>
</dbReference>
<dbReference type="PANTHER" id="PTHR13693:SF77">
    <property type="entry name" value="8-AMINO-7-OXONONANOATE SYNTHASE"/>
    <property type="match status" value="1"/>
</dbReference>
<sequence>MKSTVQVDNLEVTLRGRLAQREYQGRLRHLDAPIPGVVDFSSNDYLSFSQNLILRKALITQLGVSSEKTPLASSNGRALGSGGSRLLDGNSAFVEQLERKISEFHRSEAALLFTSAYDANVGLISCVPGAEDVILYDNLIHASIHDGMRLSRATRKISFAHESIIRRVRESEVDLKKNGGSMGVKDPKGLESTLKQLIHSDERVRYGESNIFICLEALYSMDGDIADLQYVCDMIEYLLPNGNGYIIVDEAHSVGVLGDGRGLVCQLGLQDRIWARVVGFGKAIGCAGGWFINVQLLWFFLLTTIFLTLGGILCSSIARLYLINYARTLIYTTSMSFPSLASISAVYDYLISGEAEKHQQQLQILIQHCHVKLRSLYVRFKSGAAGLSVPDCASSSPIIPIFTRYPKSLARHCQTSGFMVRPIVAPTVPHGQERVRICIHAANTIEQIDSLCQSIETWLRYLGTMQAADTRGKSQIGDAAEAVLATGLREKLEPKL</sequence>
<comment type="similarity">
    <text evidence="2">Belongs to the class-II pyridoxal-phosphate-dependent aminotransferase family. BioF subfamily.</text>
</comment>
<dbReference type="SUPFAM" id="SSF53383">
    <property type="entry name" value="PLP-dependent transferases"/>
    <property type="match status" value="1"/>
</dbReference>